<name>A0A9N8WN55_FUNMO</name>
<organism evidence="1 2">
    <name type="scientific">Funneliformis mosseae</name>
    <name type="common">Endomycorrhizal fungus</name>
    <name type="synonym">Glomus mosseae</name>
    <dbReference type="NCBI Taxonomy" id="27381"/>
    <lineage>
        <taxon>Eukaryota</taxon>
        <taxon>Fungi</taxon>
        <taxon>Fungi incertae sedis</taxon>
        <taxon>Mucoromycota</taxon>
        <taxon>Glomeromycotina</taxon>
        <taxon>Glomeromycetes</taxon>
        <taxon>Glomerales</taxon>
        <taxon>Glomeraceae</taxon>
        <taxon>Funneliformis</taxon>
    </lineage>
</organism>
<reference evidence="1" key="1">
    <citation type="submission" date="2021-06" db="EMBL/GenBank/DDBJ databases">
        <authorList>
            <person name="Kallberg Y."/>
            <person name="Tangrot J."/>
            <person name="Rosling A."/>
        </authorList>
    </citation>
    <scope>NUCLEOTIDE SEQUENCE</scope>
    <source>
        <strain evidence="1">87-6 pot B 2015</strain>
    </source>
</reference>
<protein>
    <submittedName>
        <fullName evidence="1">8856_t:CDS:1</fullName>
    </submittedName>
</protein>
<evidence type="ECO:0000313" key="2">
    <source>
        <dbReference type="Proteomes" id="UP000789375"/>
    </source>
</evidence>
<gene>
    <name evidence="1" type="ORF">FMOSSE_LOCUS3603</name>
</gene>
<dbReference type="PANTHER" id="PTHR39473:SF1">
    <property type="entry name" value="DINB-LIKE DOMAIN-CONTAINING PROTEIN"/>
    <property type="match status" value="1"/>
</dbReference>
<sequence>MLLKLISKFSVPTLHFQSRPILSQNKIMTLYPTLSPEAASRTANRSSMMSVASTVEAEINSWSSSPNEPSTPVNEIEEIIPLISINVEQEIHRVAYKTLQQCIDLLRSLNDDKSYVYESKFISNSTIGKHVRHFYEHFQLLLESKPLKARRFVSEHLNYDDYHYEEPKEDNTKLWTVNYDDRSRDIPLETLRHTAIKQLERLQDTILNDSILIPLHTPIQINTTVDSEMFMDPIPLQSTYGRELWFCCHHAIHHFALIRVICIEQNIEVPEDFGVAPSTLKKRYELEHVEKEQTD</sequence>
<accession>A0A9N8WN55</accession>
<dbReference type="Proteomes" id="UP000789375">
    <property type="component" value="Unassembled WGS sequence"/>
</dbReference>
<proteinExistence type="predicted"/>
<dbReference type="AlphaFoldDB" id="A0A9N8WN55"/>
<dbReference type="EMBL" id="CAJVPP010000546">
    <property type="protein sequence ID" value="CAG8492361.1"/>
    <property type="molecule type" value="Genomic_DNA"/>
</dbReference>
<keyword evidence="2" id="KW-1185">Reference proteome</keyword>
<evidence type="ECO:0000313" key="1">
    <source>
        <dbReference type="EMBL" id="CAG8492361.1"/>
    </source>
</evidence>
<comment type="caution">
    <text evidence="1">The sequence shown here is derived from an EMBL/GenBank/DDBJ whole genome shotgun (WGS) entry which is preliminary data.</text>
</comment>
<dbReference type="PANTHER" id="PTHR39473">
    <property type="match status" value="1"/>
</dbReference>